<protein>
    <submittedName>
        <fullName evidence="1">Uncharacterized protein</fullName>
    </submittedName>
</protein>
<dbReference type="AlphaFoldDB" id="B4FC30"/>
<dbReference type="EMBL" id="BT034668">
    <property type="protein sequence ID" value="ACF79673.1"/>
    <property type="molecule type" value="mRNA"/>
</dbReference>
<organism evidence="1">
    <name type="scientific">Zea mays</name>
    <name type="common">Maize</name>
    <dbReference type="NCBI Taxonomy" id="4577"/>
    <lineage>
        <taxon>Eukaryota</taxon>
        <taxon>Viridiplantae</taxon>
        <taxon>Streptophyta</taxon>
        <taxon>Embryophyta</taxon>
        <taxon>Tracheophyta</taxon>
        <taxon>Spermatophyta</taxon>
        <taxon>Magnoliopsida</taxon>
        <taxon>Liliopsida</taxon>
        <taxon>Poales</taxon>
        <taxon>Poaceae</taxon>
        <taxon>PACMAD clade</taxon>
        <taxon>Panicoideae</taxon>
        <taxon>Andropogonodae</taxon>
        <taxon>Andropogoneae</taxon>
        <taxon>Tripsacinae</taxon>
        <taxon>Zea</taxon>
    </lineage>
</organism>
<name>B4FC30_MAIZE</name>
<accession>B4FC30</accession>
<proteinExistence type="evidence at transcript level"/>
<evidence type="ECO:0000313" key="1">
    <source>
        <dbReference type="EMBL" id="ACF79673.1"/>
    </source>
</evidence>
<reference evidence="1" key="1">
    <citation type="journal article" date="2009" name="PLoS Genet.">
        <title>Sequencing, mapping, and analysis of 27,455 maize full-length cDNAs.</title>
        <authorList>
            <person name="Soderlund C."/>
            <person name="Descour A."/>
            <person name="Kudrna D."/>
            <person name="Bomhoff M."/>
            <person name="Boyd L."/>
            <person name="Currie J."/>
            <person name="Angelova A."/>
            <person name="Collura K."/>
            <person name="Wissotski M."/>
            <person name="Ashley E."/>
            <person name="Morrow D."/>
            <person name="Fernandes J."/>
            <person name="Walbot V."/>
            <person name="Yu Y."/>
        </authorList>
    </citation>
    <scope>NUCLEOTIDE SEQUENCE</scope>
    <source>
        <strain evidence="1">B73</strain>
    </source>
</reference>
<sequence length="91" mass="10664">MLPIQPYGEQKRHVMSSSLICQPPGSKKVQTLLAALLILTMEFIPQILKDLKVFLRTWLERLMLIIIIIMMMPKTRSFMPNHHLEMMKLMS</sequence>